<dbReference type="GO" id="GO:0030170">
    <property type="term" value="F:pyridoxal phosphate binding"/>
    <property type="evidence" value="ECO:0007669"/>
    <property type="project" value="TreeGrafter"/>
</dbReference>
<dbReference type="SMART" id="SM01005">
    <property type="entry name" value="Ala_racemase_C"/>
    <property type="match status" value="1"/>
</dbReference>
<dbReference type="Gene3D" id="2.40.37.10">
    <property type="entry name" value="Lyase, Ornithine Decarboxylase, Chain A, domain 1"/>
    <property type="match status" value="1"/>
</dbReference>
<dbReference type="EMBL" id="JACIJG010000038">
    <property type="protein sequence ID" value="MBB5704594.1"/>
    <property type="molecule type" value="Genomic_DNA"/>
</dbReference>
<dbReference type="InterPro" id="IPR009006">
    <property type="entry name" value="Ala_racemase/Decarboxylase_C"/>
</dbReference>
<evidence type="ECO:0000259" key="6">
    <source>
        <dbReference type="SMART" id="SM01005"/>
    </source>
</evidence>
<dbReference type="InterPro" id="IPR001608">
    <property type="entry name" value="Ala_racemase_N"/>
</dbReference>
<dbReference type="GO" id="GO:0008784">
    <property type="term" value="F:alanine racemase activity"/>
    <property type="evidence" value="ECO:0007669"/>
    <property type="project" value="UniProtKB-EC"/>
</dbReference>
<dbReference type="AlphaFoldDB" id="A0A7W9ENN4"/>
<dbReference type="PANTHER" id="PTHR30511">
    <property type="entry name" value="ALANINE RACEMASE"/>
    <property type="match status" value="1"/>
</dbReference>
<keyword evidence="8" id="KW-1185">Reference proteome</keyword>
<evidence type="ECO:0000256" key="5">
    <source>
        <dbReference type="ARBA" id="ARBA00023235"/>
    </source>
</evidence>
<evidence type="ECO:0000313" key="7">
    <source>
        <dbReference type="EMBL" id="MBB5704594.1"/>
    </source>
</evidence>
<organism evidence="7 8">
    <name type="scientific">Brucella daejeonensis</name>
    <dbReference type="NCBI Taxonomy" id="659015"/>
    <lineage>
        <taxon>Bacteria</taxon>
        <taxon>Pseudomonadati</taxon>
        <taxon>Pseudomonadota</taxon>
        <taxon>Alphaproteobacteria</taxon>
        <taxon>Hyphomicrobiales</taxon>
        <taxon>Brucellaceae</taxon>
        <taxon>Brucella/Ochrobactrum group</taxon>
        <taxon>Brucella</taxon>
    </lineage>
</organism>
<dbReference type="GO" id="GO:0005829">
    <property type="term" value="C:cytosol"/>
    <property type="evidence" value="ECO:0007669"/>
    <property type="project" value="TreeGrafter"/>
</dbReference>
<dbReference type="PRINTS" id="PR00992">
    <property type="entry name" value="ALARACEMASE"/>
</dbReference>
<dbReference type="GO" id="GO:0006522">
    <property type="term" value="P:alanine metabolic process"/>
    <property type="evidence" value="ECO:0007669"/>
    <property type="project" value="InterPro"/>
</dbReference>
<reference evidence="7 8" key="1">
    <citation type="submission" date="2020-08" db="EMBL/GenBank/DDBJ databases">
        <title>Genomic Encyclopedia of Type Strains, Phase IV (KMG-IV): sequencing the most valuable type-strain genomes for metagenomic binning, comparative biology and taxonomic classification.</title>
        <authorList>
            <person name="Goeker M."/>
        </authorList>
    </citation>
    <scope>NUCLEOTIDE SEQUENCE [LARGE SCALE GENOMIC DNA]</scope>
    <source>
        <strain evidence="7 8">DSM 26944</strain>
    </source>
</reference>
<accession>A0A7W9ENN4</accession>
<comment type="caution">
    <text evidence="7">The sequence shown here is derived from an EMBL/GenBank/DDBJ whole genome shotgun (WGS) entry which is preliminary data.</text>
</comment>
<gene>
    <name evidence="7" type="ORF">FHS76_004517</name>
</gene>
<dbReference type="InterPro" id="IPR011079">
    <property type="entry name" value="Ala_racemase_C"/>
</dbReference>
<dbReference type="PANTHER" id="PTHR30511:SF0">
    <property type="entry name" value="ALANINE RACEMASE, CATABOLIC-RELATED"/>
    <property type="match status" value="1"/>
</dbReference>
<dbReference type="Gene3D" id="3.20.20.10">
    <property type="entry name" value="Alanine racemase"/>
    <property type="match status" value="1"/>
</dbReference>
<proteinExistence type="predicted"/>
<evidence type="ECO:0000256" key="4">
    <source>
        <dbReference type="ARBA" id="ARBA00022898"/>
    </source>
</evidence>
<dbReference type="InterPro" id="IPR000821">
    <property type="entry name" value="Ala_racemase"/>
</dbReference>
<name>A0A7W9ENN4_9HYPH</name>
<dbReference type="EC" id="5.1.1.1" evidence="3"/>
<dbReference type="SUPFAM" id="SSF50621">
    <property type="entry name" value="Alanine racemase C-terminal domain-like"/>
    <property type="match status" value="1"/>
</dbReference>
<evidence type="ECO:0000256" key="3">
    <source>
        <dbReference type="ARBA" id="ARBA00013089"/>
    </source>
</evidence>
<evidence type="ECO:0000256" key="1">
    <source>
        <dbReference type="ARBA" id="ARBA00000316"/>
    </source>
</evidence>
<dbReference type="Pfam" id="PF00842">
    <property type="entry name" value="Ala_racemase_C"/>
    <property type="match status" value="1"/>
</dbReference>
<dbReference type="Pfam" id="PF01168">
    <property type="entry name" value="Ala_racemase_N"/>
    <property type="match status" value="1"/>
</dbReference>
<dbReference type="SUPFAM" id="SSF51419">
    <property type="entry name" value="PLP-binding barrel"/>
    <property type="match status" value="1"/>
</dbReference>
<keyword evidence="4" id="KW-0663">Pyridoxal phosphate</keyword>
<evidence type="ECO:0000313" key="8">
    <source>
        <dbReference type="Proteomes" id="UP000555546"/>
    </source>
</evidence>
<comment type="cofactor">
    <cofactor evidence="2">
        <name>pyridoxal 5'-phosphate</name>
        <dbReference type="ChEBI" id="CHEBI:597326"/>
    </cofactor>
</comment>
<sequence>MEGVDGFAVSTLPDAISIRNAGIELPILLYPGVLPASGKTIEKLDLTVTVSSRDELASWRRAMRRTRIFIKADVGFFRSGATPGEISNLLADANACLDVDVQGIYAHLSEFPSTTPSNSTEQFARFMDILVKAEAAGTRPPIAMISSTDGVLRNPEMDLDAVDPGALFFGIAGTEEPTRQLILKSALKAISTSLVSVKRVDNSLGSMPDVPGFRPGMTIGVLGMGWGDGLPRQVPAQAAVLINGRRAPLLPPVHLEHTRVDLTDIPDARFGDRVILLGQQADQEITLQELADQWSTDVVGLYGQLRDHVPRIYV</sequence>
<comment type="catalytic activity">
    <reaction evidence="1">
        <text>L-alanine = D-alanine</text>
        <dbReference type="Rhea" id="RHEA:20249"/>
        <dbReference type="ChEBI" id="CHEBI:57416"/>
        <dbReference type="ChEBI" id="CHEBI:57972"/>
        <dbReference type="EC" id="5.1.1.1"/>
    </reaction>
</comment>
<keyword evidence="5 7" id="KW-0413">Isomerase</keyword>
<dbReference type="Proteomes" id="UP000555546">
    <property type="component" value="Unassembled WGS sequence"/>
</dbReference>
<evidence type="ECO:0000256" key="2">
    <source>
        <dbReference type="ARBA" id="ARBA00001933"/>
    </source>
</evidence>
<protein>
    <recommendedName>
        <fullName evidence="3">alanine racemase</fullName>
        <ecNumber evidence="3">5.1.1.1</ecNumber>
    </recommendedName>
</protein>
<feature type="domain" description="Alanine racemase C-terminal" evidence="6">
    <location>
        <begin position="186"/>
        <end position="314"/>
    </location>
</feature>
<dbReference type="InterPro" id="IPR029066">
    <property type="entry name" value="PLP-binding_barrel"/>
</dbReference>